<dbReference type="Pfam" id="PF00642">
    <property type="entry name" value="zf-CCCH"/>
    <property type="match status" value="1"/>
</dbReference>
<dbReference type="InterPro" id="IPR000571">
    <property type="entry name" value="Znf_CCCH"/>
</dbReference>
<dbReference type="InterPro" id="IPR004919">
    <property type="entry name" value="GmrSD_N"/>
</dbReference>
<keyword evidence="8" id="KW-1185">Reference proteome</keyword>
<keyword evidence="3 4" id="KW-0862">Zinc</keyword>
<dbReference type="InterPro" id="IPR036855">
    <property type="entry name" value="Znf_CCCH_sf"/>
</dbReference>
<dbReference type="GO" id="GO:0008270">
    <property type="term" value="F:zinc ion binding"/>
    <property type="evidence" value="ECO:0007669"/>
    <property type="project" value="UniProtKB-KW"/>
</dbReference>
<keyword evidence="2 4" id="KW-0863">Zinc-finger</keyword>
<evidence type="ECO:0000313" key="8">
    <source>
        <dbReference type="Proteomes" id="UP000654075"/>
    </source>
</evidence>
<feature type="region of interest" description="Disordered" evidence="5">
    <location>
        <begin position="768"/>
        <end position="872"/>
    </location>
</feature>
<evidence type="ECO:0000259" key="6">
    <source>
        <dbReference type="PROSITE" id="PS50103"/>
    </source>
</evidence>
<dbReference type="PROSITE" id="PS50103">
    <property type="entry name" value="ZF_C3H1"/>
    <property type="match status" value="2"/>
</dbReference>
<protein>
    <recommendedName>
        <fullName evidence="6">C3H1-type domain-containing protein</fullName>
    </recommendedName>
</protein>
<feature type="compositionally biased region" description="Basic and acidic residues" evidence="5">
    <location>
        <begin position="819"/>
        <end position="851"/>
    </location>
</feature>
<feature type="domain" description="C3H1-type" evidence="6">
    <location>
        <begin position="909"/>
        <end position="932"/>
    </location>
</feature>
<dbReference type="Gene3D" id="4.10.1000.10">
    <property type="entry name" value="Zinc finger, CCCH-type"/>
    <property type="match status" value="1"/>
</dbReference>
<dbReference type="AlphaFoldDB" id="A0A813E4K3"/>
<dbReference type="Proteomes" id="UP000654075">
    <property type="component" value="Unassembled WGS sequence"/>
</dbReference>
<feature type="domain" description="C3H1-type" evidence="6">
    <location>
        <begin position="879"/>
        <end position="906"/>
    </location>
</feature>
<accession>A0A813E4K3</accession>
<name>A0A813E4K3_POLGL</name>
<evidence type="ECO:0000256" key="3">
    <source>
        <dbReference type="ARBA" id="ARBA00022833"/>
    </source>
</evidence>
<dbReference type="OrthoDB" id="883026at2759"/>
<dbReference type="InterPro" id="IPR011089">
    <property type="entry name" value="GmrSD_C"/>
</dbReference>
<organism evidence="7 8">
    <name type="scientific">Polarella glacialis</name>
    <name type="common">Dinoflagellate</name>
    <dbReference type="NCBI Taxonomy" id="89957"/>
    <lineage>
        <taxon>Eukaryota</taxon>
        <taxon>Sar</taxon>
        <taxon>Alveolata</taxon>
        <taxon>Dinophyceae</taxon>
        <taxon>Suessiales</taxon>
        <taxon>Suessiaceae</taxon>
        <taxon>Polarella</taxon>
    </lineage>
</organism>
<dbReference type="Pfam" id="PF07510">
    <property type="entry name" value="GmrSD_C"/>
    <property type="match status" value="1"/>
</dbReference>
<evidence type="ECO:0000256" key="1">
    <source>
        <dbReference type="ARBA" id="ARBA00022723"/>
    </source>
</evidence>
<sequence length="998" mass="113662">MSLPLVVEQKSLAKFLNDYYSIPHFQREYCWNPKRIWMLLDDIWKSFQQKSAVKPLGMIITFKQTMDDDGKCGQIVDGQQRVITLLIFIRAFLIWIGVHEHERPPGLGLMERVMKDIDLESGKEKARLSMYSKSDDAWMSKYIFGTAGSVSHTAILCAANSHVSARIAPIQRCLKTALSFLASKFGRGVNGTPTEGKQLWELYDVQKDQDLTLKSEGLRNSEQLGHFKDFLMLKVSVSHCKCTDFSVAMEQYCCINRTGLKLTASQQLKAYLFNLESQAANNTELSEGFATDWNNAENSLADVAWAVSSNRSAEFEEFHNEQTEEPLGPYLQLIAEVTRTPSKGSEELLRGDDQGRFEDIPASMDLTEYFMQVFVVEGLQSAGLPGRRRKLFKTNSTFPDDDATTMFFGQFFSGCDHHVQLYRSFIDLTDTSWGEGPFLGTTCPADSKFRVQNCVSLLKHLGHSGLDQNFVAPAWLFSWKYKLARGTNSGCTSDEALKFFSALEILAAYINFVIARVSDKGINRTSPRHYTPRSSAPKSESLTMMLPRVQRCYYRQLQKRIWTKSVAEVIEWMQLTSEEIVLFRTRLDASHVFQSITQKVDVLDGVMELSKKQIRYALLRIESMDPKYSEHPDYFHRVMTDKLPQGLMNREAGNDRLRQHRQLTIEHILPKGCPPETSDWMTDFKWTRELHDMWSSRLGNLTLLLSAENAAAGNYDWGEKKKIYEDAENPFRITKSVMRAKDFDQKACERRHTTLLRQITCGWNLSGDHRQAARPCKRPAEAEAAGSDTPVPKRVKLLARRAPREPADQGSAGSARGVDAGRQEVPRSSLIDDRRPADQSGDCHEGVHASSEDDEGEWVGPEESSGDYSRLPWHDAPERYKITICSHWSRGKCRDGDRCTFAHGPTEQRCFFFHLHKCCDFKSDCKKVHDIDRLDFDDLKQIVKIHQRSQSEHNLAWRSFAAQSGNLDPARHDLASLREFVHMQFNSLGNTRLSNSAA</sequence>
<dbReference type="PANTHER" id="PTHR35149">
    <property type="entry name" value="SLL5132 PROTEIN"/>
    <property type="match status" value="1"/>
</dbReference>
<gene>
    <name evidence="7" type="ORF">PGLA1383_LOCUS11151</name>
</gene>
<evidence type="ECO:0000256" key="2">
    <source>
        <dbReference type="ARBA" id="ARBA00022771"/>
    </source>
</evidence>
<evidence type="ECO:0000256" key="5">
    <source>
        <dbReference type="SAM" id="MobiDB-lite"/>
    </source>
</evidence>
<dbReference type="EMBL" id="CAJNNV010005714">
    <property type="protein sequence ID" value="CAE8592498.1"/>
    <property type="molecule type" value="Genomic_DNA"/>
</dbReference>
<reference evidence="7" key="1">
    <citation type="submission" date="2021-02" db="EMBL/GenBank/DDBJ databases">
        <authorList>
            <person name="Dougan E. K."/>
            <person name="Rhodes N."/>
            <person name="Thang M."/>
            <person name="Chan C."/>
        </authorList>
    </citation>
    <scope>NUCLEOTIDE SEQUENCE</scope>
</reference>
<dbReference type="SUPFAM" id="SSF90229">
    <property type="entry name" value="CCCH zinc finger"/>
    <property type="match status" value="1"/>
</dbReference>
<evidence type="ECO:0000256" key="4">
    <source>
        <dbReference type="PROSITE-ProRule" id="PRU00723"/>
    </source>
</evidence>
<dbReference type="SMART" id="SM00356">
    <property type="entry name" value="ZnF_C3H1"/>
    <property type="match status" value="2"/>
</dbReference>
<dbReference type="Pfam" id="PF03235">
    <property type="entry name" value="GmrSD_N"/>
    <property type="match status" value="1"/>
</dbReference>
<dbReference type="PANTHER" id="PTHR35149:SF1">
    <property type="entry name" value="DUF5655 DOMAIN-CONTAINING PROTEIN"/>
    <property type="match status" value="1"/>
</dbReference>
<feature type="zinc finger region" description="C3H1-type" evidence="4">
    <location>
        <begin position="879"/>
        <end position="906"/>
    </location>
</feature>
<feature type="zinc finger region" description="C3H1-type" evidence="4">
    <location>
        <begin position="909"/>
        <end position="932"/>
    </location>
</feature>
<proteinExistence type="predicted"/>
<keyword evidence="1 4" id="KW-0479">Metal-binding</keyword>
<comment type="caution">
    <text evidence="7">The sequence shown here is derived from an EMBL/GenBank/DDBJ whole genome shotgun (WGS) entry which is preliminary data.</text>
</comment>
<evidence type="ECO:0000313" key="7">
    <source>
        <dbReference type="EMBL" id="CAE8592498.1"/>
    </source>
</evidence>